<dbReference type="Proteomes" id="UP000008068">
    <property type="component" value="Unassembled WGS sequence"/>
</dbReference>
<organism evidence="14">
    <name type="scientific">Caenorhabditis brenneri</name>
    <name type="common">Nematode worm</name>
    <dbReference type="NCBI Taxonomy" id="135651"/>
    <lineage>
        <taxon>Eukaryota</taxon>
        <taxon>Metazoa</taxon>
        <taxon>Ecdysozoa</taxon>
        <taxon>Nematoda</taxon>
        <taxon>Chromadorea</taxon>
        <taxon>Rhabditida</taxon>
        <taxon>Rhabditina</taxon>
        <taxon>Rhabditomorpha</taxon>
        <taxon>Rhabditoidea</taxon>
        <taxon>Rhabditidae</taxon>
        <taxon>Peloderinae</taxon>
        <taxon>Caenorhabditis</taxon>
    </lineage>
</organism>
<dbReference type="SUPFAM" id="SSF57850">
    <property type="entry name" value="RING/U-box"/>
    <property type="match status" value="1"/>
</dbReference>
<evidence type="ECO:0000256" key="4">
    <source>
        <dbReference type="ARBA" id="ARBA00022723"/>
    </source>
</evidence>
<dbReference type="InterPro" id="IPR045072">
    <property type="entry name" value="MKRN-like"/>
</dbReference>
<comment type="catalytic activity">
    <reaction evidence="1">
        <text>S-ubiquitinyl-[E2 ubiquitin-conjugating enzyme]-L-cysteine + [acceptor protein]-L-lysine = [E2 ubiquitin-conjugating enzyme]-L-cysteine + N(6)-ubiquitinyl-[acceptor protein]-L-lysine.</text>
        <dbReference type="EC" id="2.3.2.27"/>
    </reaction>
</comment>
<evidence type="ECO:0000313" key="13">
    <source>
        <dbReference type="EMBL" id="EGT33862.1"/>
    </source>
</evidence>
<dbReference type="eggNOG" id="KOG1039">
    <property type="taxonomic scope" value="Eukaryota"/>
</dbReference>
<dbReference type="Gene3D" id="3.30.40.10">
    <property type="entry name" value="Zinc/RING finger domain, C3HC4 (zinc finger)"/>
    <property type="match status" value="1"/>
</dbReference>
<dbReference type="Pfam" id="PF00097">
    <property type="entry name" value="zf-C3HC4"/>
    <property type="match status" value="1"/>
</dbReference>
<evidence type="ECO:0000256" key="6">
    <source>
        <dbReference type="ARBA" id="ARBA00022771"/>
    </source>
</evidence>
<dbReference type="EMBL" id="GL379907">
    <property type="protein sequence ID" value="EGT33862.1"/>
    <property type="molecule type" value="Genomic_DNA"/>
</dbReference>
<feature type="zinc finger region" description="C3H1-type" evidence="9">
    <location>
        <begin position="30"/>
        <end position="57"/>
    </location>
</feature>
<dbReference type="AlphaFoldDB" id="G0NLU4"/>
<proteinExistence type="predicted"/>
<dbReference type="PROSITE" id="PS50103">
    <property type="entry name" value="ZF_C3H1"/>
    <property type="match status" value="4"/>
</dbReference>
<feature type="domain" description="RING-type" evidence="11">
    <location>
        <begin position="251"/>
        <end position="305"/>
    </location>
</feature>
<dbReference type="PANTHER" id="PTHR11224:SF10">
    <property type="entry name" value="IP09428P-RELATED"/>
    <property type="match status" value="1"/>
</dbReference>
<dbReference type="OrthoDB" id="411372at2759"/>
<evidence type="ECO:0000259" key="12">
    <source>
        <dbReference type="PROSITE" id="PS50103"/>
    </source>
</evidence>
<evidence type="ECO:0000256" key="10">
    <source>
        <dbReference type="SAM" id="MobiDB-lite"/>
    </source>
</evidence>
<accession>G0NLU4</accession>
<feature type="region of interest" description="Disordered" evidence="10">
    <location>
        <begin position="145"/>
        <end position="178"/>
    </location>
</feature>
<evidence type="ECO:0000256" key="9">
    <source>
        <dbReference type="PROSITE-ProRule" id="PRU00723"/>
    </source>
</evidence>
<keyword evidence="4 9" id="KW-0479">Metal-binding</keyword>
<dbReference type="InterPro" id="IPR017907">
    <property type="entry name" value="Znf_RING_CS"/>
</dbReference>
<feature type="domain" description="C3H1-type" evidence="12">
    <location>
        <begin position="30"/>
        <end position="57"/>
    </location>
</feature>
<evidence type="ECO:0000256" key="8">
    <source>
        <dbReference type="ARBA" id="ARBA00022833"/>
    </source>
</evidence>
<feature type="zinc finger region" description="C3H1-type" evidence="9">
    <location>
        <begin position="2"/>
        <end position="29"/>
    </location>
</feature>
<evidence type="ECO:0000313" key="14">
    <source>
        <dbReference type="Proteomes" id="UP000008068"/>
    </source>
</evidence>
<dbReference type="SMART" id="SM00356">
    <property type="entry name" value="ZnF_C3H1"/>
    <property type="match status" value="4"/>
</dbReference>
<dbReference type="InterPro" id="IPR001841">
    <property type="entry name" value="Znf_RING"/>
</dbReference>
<keyword evidence="3" id="KW-0808">Transferase</keyword>
<dbReference type="GO" id="GO:0008270">
    <property type="term" value="F:zinc ion binding"/>
    <property type="evidence" value="ECO:0007669"/>
    <property type="project" value="UniProtKB-KW"/>
</dbReference>
<protein>
    <recommendedName>
        <fullName evidence="2">RING-type E3 ubiquitin transferase</fullName>
        <ecNumber evidence="2">2.3.2.27</ecNumber>
    </recommendedName>
</protein>
<dbReference type="CDD" id="cd16521">
    <property type="entry name" value="RING-HC_MKRN"/>
    <property type="match status" value="1"/>
</dbReference>
<gene>
    <name evidence="13" type="ORF">CAEBREN_04146</name>
</gene>
<dbReference type="SUPFAM" id="SSF90229">
    <property type="entry name" value="CCCH zinc finger"/>
    <property type="match status" value="2"/>
</dbReference>
<feature type="domain" description="C3H1-type" evidence="12">
    <location>
        <begin position="334"/>
        <end position="363"/>
    </location>
</feature>
<feature type="domain" description="C3H1-type" evidence="12">
    <location>
        <begin position="2"/>
        <end position="29"/>
    </location>
</feature>
<feature type="zinc finger region" description="C3H1-type" evidence="9">
    <location>
        <begin position="176"/>
        <end position="205"/>
    </location>
</feature>
<dbReference type="Gene3D" id="4.10.1000.10">
    <property type="entry name" value="Zinc finger, CCCH-type"/>
    <property type="match status" value="2"/>
</dbReference>
<keyword evidence="14" id="KW-1185">Reference proteome</keyword>
<dbReference type="EC" id="2.3.2.27" evidence="2"/>
<evidence type="ECO:0000256" key="2">
    <source>
        <dbReference type="ARBA" id="ARBA00012483"/>
    </source>
</evidence>
<feature type="domain" description="C3H1-type" evidence="12">
    <location>
        <begin position="176"/>
        <end position="205"/>
    </location>
</feature>
<dbReference type="InterPro" id="IPR000571">
    <property type="entry name" value="Znf_CCCH"/>
</dbReference>
<feature type="compositionally biased region" description="Low complexity" evidence="10">
    <location>
        <begin position="58"/>
        <end position="84"/>
    </location>
</feature>
<dbReference type="GO" id="GO:0061630">
    <property type="term" value="F:ubiquitin protein ligase activity"/>
    <property type="evidence" value="ECO:0007669"/>
    <property type="project" value="UniProtKB-EC"/>
</dbReference>
<dbReference type="InterPro" id="IPR018957">
    <property type="entry name" value="Znf_C3HC4_RING-type"/>
</dbReference>
<dbReference type="SMART" id="SM00184">
    <property type="entry name" value="RING"/>
    <property type="match status" value="1"/>
</dbReference>
<feature type="compositionally biased region" description="Low complexity" evidence="10">
    <location>
        <begin position="145"/>
        <end position="165"/>
    </location>
</feature>
<reference evidence="14" key="1">
    <citation type="submission" date="2011-07" db="EMBL/GenBank/DDBJ databases">
        <authorList>
            <consortium name="Caenorhabditis brenneri Sequencing and Analysis Consortium"/>
            <person name="Wilson R.K."/>
        </authorList>
    </citation>
    <scope>NUCLEOTIDE SEQUENCE [LARGE SCALE GENOMIC DNA]</scope>
    <source>
        <strain evidence="14">PB2801</strain>
    </source>
</reference>
<dbReference type="OMA" id="QQTNVEM"/>
<evidence type="ECO:0000256" key="5">
    <source>
        <dbReference type="ARBA" id="ARBA00022737"/>
    </source>
</evidence>
<dbReference type="InParanoid" id="G0NLU4"/>
<name>G0NLU4_CAEBE</name>
<dbReference type="InterPro" id="IPR036855">
    <property type="entry name" value="Znf_CCCH_sf"/>
</dbReference>
<dbReference type="FunFam" id="3.30.40.10:FF:000117">
    <property type="entry name" value="Probable E3 ubiquitin-protein ligase makorin-1"/>
    <property type="match status" value="1"/>
</dbReference>
<keyword evidence="8 9" id="KW-0862">Zinc</keyword>
<evidence type="ECO:0000256" key="1">
    <source>
        <dbReference type="ARBA" id="ARBA00000900"/>
    </source>
</evidence>
<evidence type="ECO:0000259" key="11">
    <source>
        <dbReference type="PROSITE" id="PS50089"/>
    </source>
</evidence>
<dbReference type="InterPro" id="IPR041686">
    <property type="entry name" value="Znf-CCCH_3"/>
</dbReference>
<dbReference type="GO" id="GO:0000209">
    <property type="term" value="P:protein polyubiquitination"/>
    <property type="evidence" value="ECO:0007669"/>
    <property type="project" value="InterPro"/>
</dbReference>
<dbReference type="STRING" id="135651.G0NLU4"/>
<feature type="region of interest" description="Disordered" evidence="10">
    <location>
        <begin position="55"/>
        <end position="84"/>
    </location>
</feature>
<dbReference type="PROSITE" id="PS50089">
    <property type="entry name" value="ZF_RING_2"/>
    <property type="match status" value="1"/>
</dbReference>
<dbReference type="Pfam" id="PF14608">
    <property type="entry name" value="zf-CCCH_2"/>
    <property type="match status" value="2"/>
</dbReference>
<keyword evidence="7" id="KW-0833">Ubl conjugation pathway</keyword>
<dbReference type="HOGENOM" id="CLU_040815_4_2_1"/>
<keyword evidence="6 9" id="KW-0863">Zinc-finger</keyword>
<dbReference type="Pfam" id="PF15663">
    <property type="entry name" value="zf-CCCH_3"/>
    <property type="match status" value="1"/>
</dbReference>
<sequence>MPKYNTDCRYYVNGICSKGNACAFIHDQAARNEYVCQFNMAGKCSFGQACRFKHSRPPESSTPSTSQSSPTHRPSTSSSSGGASSSVYFVPVASSTMPPRVRPVQLAQPGLNTEAPVFVPRWMEQEKKPKEQVPFRSYAAAAASAPCSSSSGANPNAPCSSSSTSAPPPPPNPNLQADTMLCPYYQKNGECNRKDDDCPFVHGDKCDMCMQWSLHPINEELRKEHQNECLELHSTEMERAFLHQQTESKTCGICMENIAEKNLRFGILNGCQHCFCLDCIRQWRKRDQQNVDLATKTVRSCPECRQHSDYVIPSLFWVEGGQEKDLLIEMYKENTKSKVCKYYSSKSGNCPFGNKCFYKHQLPDGSIDPGESPHVRRRARLVDYLFDDDDSDDEDVDSSDEVDSLMMMELEAQVGADFDDYLNELEAGGEFFESISNFIRTLHR</sequence>
<dbReference type="FunCoup" id="G0NLU4">
    <property type="interactions" value="2809"/>
</dbReference>
<evidence type="ECO:0000256" key="3">
    <source>
        <dbReference type="ARBA" id="ARBA00022679"/>
    </source>
</evidence>
<feature type="zinc finger region" description="C3H1-type" evidence="9">
    <location>
        <begin position="334"/>
        <end position="363"/>
    </location>
</feature>
<dbReference type="PANTHER" id="PTHR11224">
    <property type="entry name" value="MAKORIN-RELATED"/>
    <property type="match status" value="1"/>
</dbReference>
<dbReference type="InterPro" id="IPR013083">
    <property type="entry name" value="Znf_RING/FYVE/PHD"/>
</dbReference>
<evidence type="ECO:0000256" key="7">
    <source>
        <dbReference type="ARBA" id="ARBA00022786"/>
    </source>
</evidence>
<dbReference type="PROSITE" id="PS00518">
    <property type="entry name" value="ZF_RING_1"/>
    <property type="match status" value="1"/>
</dbReference>
<keyword evidence="5" id="KW-0677">Repeat</keyword>